<accession>A0ABX0H1I7</accession>
<dbReference type="InterPro" id="IPR004638">
    <property type="entry name" value="EmrB-like"/>
</dbReference>
<evidence type="ECO:0000313" key="9">
    <source>
        <dbReference type="EMBL" id="NHC15689.1"/>
    </source>
</evidence>
<comment type="subcellular location">
    <subcellularLocation>
        <location evidence="1">Cell membrane</location>
        <topology evidence="1">Multi-pass membrane protein</topology>
    </subcellularLocation>
</comment>
<feature type="transmembrane region" description="Helical" evidence="7">
    <location>
        <begin position="183"/>
        <end position="206"/>
    </location>
</feature>
<reference evidence="9 10" key="1">
    <citation type="submission" date="2020-03" db="EMBL/GenBank/DDBJ databases">
        <title>Two novel Motilibacter sp.</title>
        <authorList>
            <person name="Liu S."/>
        </authorList>
    </citation>
    <scope>NUCLEOTIDE SEQUENCE [LARGE SCALE GENOMIC DNA]</scope>
    <source>
        <strain evidence="9 10">E257</strain>
    </source>
</reference>
<dbReference type="PROSITE" id="PS00216">
    <property type="entry name" value="SUGAR_TRANSPORT_1"/>
    <property type="match status" value="1"/>
</dbReference>
<feature type="transmembrane region" description="Helical" evidence="7">
    <location>
        <begin position="218"/>
        <end position="238"/>
    </location>
</feature>
<dbReference type="NCBIfam" id="TIGR00711">
    <property type="entry name" value="efflux_EmrB"/>
    <property type="match status" value="1"/>
</dbReference>
<dbReference type="RefSeq" id="WP_166284184.1">
    <property type="nucleotide sequence ID" value="NZ_JAANNP010000046.1"/>
</dbReference>
<gene>
    <name evidence="9" type="ORF">G9H71_18055</name>
</gene>
<feature type="transmembrane region" description="Helical" evidence="7">
    <location>
        <begin position="28"/>
        <end position="53"/>
    </location>
</feature>
<evidence type="ECO:0000313" key="10">
    <source>
        <dbReference type="Proteomes" id="UP000800981"/>
    </source>
</evidence>
<protein>
    <submittedName>
        <fullName evidence="9">MFS transporter</fullName>
    </submittedName>
</protein>
<dbReference type="InterPro" id="IPR020846">
    <property type="entry name" value="MFS_dom"/>
</dbReference>
<dbReference type="InterPro" id="IPR036259">
    <property type="entry name" value="MFS_trans_sf"/>
</dbReference>
<feature type="transmembrane region" description="Helical" evidence="7">
    <location>
        <begin position="351"/>
        <end position="368"/>
    </location>
</feature>
<feature type="transmembrane region" description="Helical" evidence="7">
    <location>
        <begin position="120"/>
        <end position="143"/>
    </location>
</feature>
<evidence type="ECO:0000256" key="1">
    <source>
        <dbReference type="ARBA" id="ARBA00004651"/>
    </source>
</evidence>
<dbReference type="InterPro" id="IPR011701">
    <property type="entry name" value="MFS"/>
</dbReference>
<evidence type="ECO:0000259" key="8">
    <source>
        <dbReference type="PROSITE" id="PS50850"/>
    </source>
</evidence>
<evidence type="ECO:0000256" key="5">
    <source>
        <dbReference type="ARBA" id="ARBA00022989"/>
    </source>
</evidence>
<keyword evidence="4 7" id="KW-0812">Transmembrane</keyword>
<feature type="transmembrane region" description="Helical" evidence="7">
    <location>
        <begin position="462"/>
        <end position="480"/>
    </location>
</feature>
<feature type="transmembrane region" description="Helical" evidence="7">
    <location>
        <begin position="288"/>
        <end position="310"/>
    </location>
</feature>
<dbReference type="InterPro" id="IPR005829">
    <property type="entry name" value="Sugar_transporter_CS"/>
</dbReference>
<keyword evidence="3" id="KW-1003">Cell membrane</keyword>
<proteinExistence type="predicted"/>
<feature type="transmembrane region" description="Helical" evidence="7">
    <location>
        <begin position="96"/>
        <end position="114"/>
    </location>
</feature>
<evidence type="ECO:0000256" key="2">
    <source>
        <dbReference type="ARBA" id="ARBA00022448"/>
    </source>
</evidence>
<sequence length="488" mass="49718">MSTTQTAPTGAPAAAHTHGNTHAHFPSWAVLLIACAAQFMVILDVSIVNVALPSMQHDLGLSTNGLQWVVNAYTLTFAGFLLFGGRAADLFGRKRVFLFGLTVFTLASVVGGFAQNEATIVAARAVQGIGGAVLAPATLSLLTTTYTEPHARARALGIWGSVVGAGGALGALAGGVLTDLLSWRWVLFVNGPIGLALFIGAVAVLLESKGQVRGVRSLDVPGTVTVTLGLTAIVYAIVSTDTYAWGSAHTLVPLIAGLALLGVFLLIEARSSQPLVPLGIFRLRALSAANGVAAFVGGGMFAYWFFLTLYLQQVHGYSPLEAGLAFLPSSVSIVIASQVSGKLVRKIGPRPLLVVGPLLTATGLAWLSRFSADGAYATDVLPATIVLSLGLGLTMVPMTVAATAGVEPRQAGLASGLLNTSRQVGGAVGLAVLATIANTHAGSLREAGQPAAEALTSGYGRGLLVSAGILVLAAVAGALLPGRTAARH</sequence>
<feature type="transmembrane region" description="Helical" evidence="7">
    <location>
        <begin position="424"/>
        <end position="442"/>
    </location>
</feature>
<organism evidence="9 10">
    <name type="scientific">Motilibacter deserti</name>
    <dbReference type="NCBI Taxonomy" id="2714956"/>
    <lineage>
        <taxon>Bacteria</taxon>
        <taxon>Bacillati</taxon>
        <taxon>Actinomycetota</taxon>
        <taxon>Actinomycetes</taxon>
        <taxon>Motilibacterales</taxon>
        <taxon>Motilibacteraceae</taxon>
        <taxon>Motilibacter</taxon>
    </lineage>
</organism>
<dbReference type="CDD" id="cd17321">
    <property type="entry name" value="MFS_MMR_MDR_like"/>
    <property type="match status" value="1"/>
</dbReference>
<dbReference type="PRINTS" id="PR01036">
    <property type="entry name" value="TCRTETB"/>
</dbReference>
<dbReference type="Pfam" id="PF07690">
    <property type="entry name" value="MFS_1"/>
    <property type="match status" value="1"/>
</dbReference>
<dbReference type="Proteomes" id="UP000800981">
    <property type="component" value="Unassembled WGS sequence"/>
</dbReference>
<keyword evidence="5 7" id="KW-1133">Transmembrane helix</keyword>
<feature type="transmembrane region" description="Helical" evidence="7">
    <location>
        <begin position="380"/>
        <end position="403"/>
    </location>
</feature>
<dbReference type="PANTHER" id="PTHR42718:SF46">
    <property type="entry name" value="BLR6921 PROTEIN"/>
    <property type="match status" value="1"/>
</dbReference>
<evidence type="ECO:0000256" key="6">
    <source>
        <dbReference type="ARBA" id="ARBA00023136"/>
    </source>
</evidence>
<dbReference type="PANTHER" id="PTHR42718">
    <property type="entry name" value="MAJOR FACILITATOR SUPERFAMILY MULTIDRUG TRANSPORTER MFSC"/>
    <property type="match status" value="1"/>
</dbReference>
<dbReference type="PROSITE" id="PS50850">
    <property type="entry name" value="MFS"/>
    <property type="match status" value="1"/>
</dbReference>
<keyword evidence="2" id="KW-0813">Transport</keyword>
<feature type="transmembrane region" description="Helical" evidence="7">
    <location>
        <begin position="155"/>
        <end position="177"/>
    </location>
</feature>
<evidence type="ECO:0000256" key="3">
    <source>
        <dbReference type="ARBA" id="ARBA00022475"/>
    </source>
</evidence>
<dbReference type="SUPFAM" id="SSF103473">
    <property type="entry name" value="MFS general substrate transporter"/>
    <property type="match status" value="1"/>
</dbReference>
<feature type="transmembrane region" description="Helical" evidence="7">
    <location>
        <begin position="65"/>
        <end position="84"/>
    </location>
</feature>
<evidence type="ECO:0000256" key="4">
    <source>
        <dbReference type="ARBA" id="ARBA00022692"/>
    </source>
</evidence>
<comment type="caution">
    <text evidence="9">The sequence shown here is derived from an EMBL/GenBank/DDBJ whole genome shotgun (WGS) entry which is preliminary data.</text>
</comment>
<evidence type="ECO:0000256" key="7">
    <source>
        <dbReference type="SAM" id="Phobius"/>
    </source>
</evidence>
<keyword evidence="10" id="KW-1185">Reference proteome</keyword>
<feature type="transmembrane region" description="Helical" evidence="7">
    <location>
        <begin position="322"/>
        <end position="339"/>
    </location>
</feature>
<dbReference type="EMBL" id="JAANNP010000046">
    <property type="protein sequence ID" value="NHC15689.1"/>
    <property type="molecule type" value="Genomic_DNA"/>
</dbReference>
<feature type="transmembrane region" description="Helical" evidence="7">
    <location>
        <begin position="244"/>
        <end position="267"/>
    </location>
</feature>
<dbReference type="Gene3D" id="1.20.1250.20">
    <property type="entry name" value="MFS general substrate transporter like domains"/>
    <property type="match status" value="1"/>
</dbReference>
<name>A0ABX0H1I7_9ACTN</name>
<feature type="domain" description="Major facilitator superfamily (MFS) profile" evidence="8">
    <location>
        <begin position="30"/>
        <end position="485"/>
    </location>
</feature>
<keyword evidence="6 7" id="KW-0472">Membrane</keyword>
<dbReference type="Gene3D" id="1.20.1720.10">
    <property type="entry name" value="Multidrug resistance protein D"/>
    <property type="match status" value="1"/>
</dbReference>